<dbReference type="PANTHER" id="PTHR42941">
    <property type="entry name" value="SLL1037 PROTEIN"/>
    <property type="match status" value="1"/>
</dbReference>
<dbReference type="SUPFAM" id="SSF53850">
    <property type="entry name" value="Periplasmic binding protein-like II"/>
    <property type="match status" value="1"/>
</dbReference>
<protein>
    <submittedName>
        <fullName evidence="1">C4-dicarboxylate ABC transporter substrate-binding protein</fullName>
    </submittedName>
</protein>
<dbReference type="Pfam" id="PF16868">
    <property type="entry name" value="NMT1_3"/>
    <property type="match status" value="1"/>
</dbReference>
<dbReference type="PANTHER" id="PTHR42941:SF1">
    <property type="entry name" value="SLL1037 PROTEIN"/>
    <property type="match status" value="1"/>
</dbReference>
<dbReference type="Gene3D" id="3.40.190.10">
    <property type="entry name" value="Periplasmic binding protein-like II"/>
    <property type="match status" value="2"/>
</dbReference>
<dbReference type="InterPro" id="IPR011852">
    <property type="entry name" value="TRAP_TAXI"/>
</dbReference>
<keyword evidence="2" id="KW-1185">Reference proteome</keyword>
<dbReference type="EMBL" id="AP023396">
    <property type="protein sequence ID" value="BCK55332.1"/>
    <property type="molecule type" value="Genomic_DNA"/>
</dbReference>
<evidence type="ECO:0000313" key="2">
    <source>
        <dbReference type="Proteomes" id="UP000516173"/>
    </source>
</evidence>
<dbReference type="RefSeq" id="WP_187688461.1">
    <property type="nucleotide sequence ID" value="NZ_AP023396.1"/>
</dbReference>
<dbReference type="NCBIfam" id="TIGR02122">
    <property type="entry name" value="TRAP_TAXI"/>
    <property type="match status" value="1"/>
</dbReference>
<accession>A0A7G1KJB2</accession>
<dbReference type="KEGG" id="nwl:NWFMUON74_31040"/>
<organism evidence="1 2">
    <name type="scientific">Nocardia wallacei</name>
    <dbReference type="NCBI Taxonomy" id="480035"/>
    <lineage>
        <taxon>Bacteria</taxon>
        <taxon>Bacillati</taxon>
        <taxon>Actinomycetota</taxon>
        <taxon>Actinomycetes</taxon>
        <taxon>Mycobacteriales</taxon>
        <taxon>Nocardiaceae</taxon>
        <taxon>Nocardia</taxon>
    </lineage>
</organism>
<dbReference type="AlphaFoldDB" id="A0A7G1KJB2"/>
<sequence>MWHGAPPLRRRAFLGLAAALAIPGCARDPIASVRLGSGRPGGLFHEFAHLLAHAAAREGTVRIEPIVTDGSRANLDMLARGEIDAALSLADTVTSTGIGTRAIGRLYETYIHLAVPADSPIRRVGELRGARIDLGVEGSGAAVTAERVLRTAGLDPGRDVVTGNHELSDAVAMLHTGTVDAIVWGGGIPTPGPDIPGRARLIDLGDAVPALRQRFGYDYDRVAIPADAYPGSPGLATIGVPNLLLAGSGLPDATVARITRLLVRSADGLMPAQALGFHFLNRRWLVGTGTVPLHPAAAAQYRDEHG</sequence>
<dbReference type="GeneID" id="80347649"/>
<evidence type="ECO:0000313" key="1">
    <source>
        <dbReference type="EMBL" id="BCK55332.1"/>
    </source>
</evidence>
<gene>
    <name evidence="1" type="ORF">NWFMUON74_31040</name>
</gene>
<name>A0A7G1KJB2_9NOCA</name>
<reference evidence="1 2" key="1">
    <citation type="submission" date="2020-08" db="EMBL/GenBank/DDBJ databases">
        <title>Genome Sequencing of Nocardia wallacei strain FMUON74 and assembly.</title>
        <authorList>
            <person name="Toyokawa M."/>
            <person name="Uesaka K."/>
        </authorList>
    </citation>
    <scope>NUCLEOTIDE SEQUENCE [LARGE SCALE GENOMIC DNA]</scope>
    <source>
        <strain evidence="1 2">FMUON74</strain>
    </source>
</reference>
<dbReference type="Proteomes" id="UP000516173">
    <property type="component" value="Chromosome"/>
</dbReference>
<proteinExistence type="predicted"/>